<gene>
    <name evidence="2" type="ORF">SPHA_37904</name>
</gene>
<dbReference type="Proteomes" id="UP000597762">
    <property type="component" value="Unassembled WGS sequence"/>
</dbReference>
<protein>
    <submittedName>
        <fullName evidence="2">Uncharacterized protein</fullName>
    </submittedName>
</protein>
<comment type="caution">
    <text evidence="2">The sequence shown here is derived from an EMBL/GenBank/DDBJ whole genome shotgun (WGS) entry which is preliminary data.</text>
</comment>
<keyword evidence="1" id="KW-0812">Transmembrane</keyword>
<keyword evidence="1" id="KW-0472">Membrane</keyword>
<dbReference type="EMBL" id="CAHIKZ030001707">
    <property type="protein sequence ID" value="CAE1272966.1"/>
    <property type="molecule type" value="Genomic_DNA"/>
</dbReference>
<evidence type="ECO:0000256" key="1">
    <source>
        <dbReference type="SAM" id="Phobius"/>
    </source>
</evidence>
<organism evidence="2 3">
    <name type="scientific">Acanthosepion pharaonis</name>
    <name type="common">Pharaoh cuttlefish</name>
    <name type="synonym">Sepia pharaonis</name>
    <dbReference type="NCBI Taxonomy" id="158019"/>
    <lineage>
        <taxon>Eukaryota</taxon>
        <taxon>Metazoa</taxon>
        <taxon>Spiralia</taxon>
        <taxon>Lophotrochozoa</taxon>
        <taxon>Mollusca</taxon>
        <taxon>Cephalopoda</taxon>
        <taxon>Coleoidea</taxon>
        <taxon>Decapodiformes</taxon>
        <taxon>Sepiida</taxon>
        <taxon>Sepiina</taxon>
        <taxon>Sepiidae</taxon>
        <taxon>Acanthosepion</taxon>
    </lineage>
</organism>
<keyword evidence="1" id="KW-1133">Transmembrane helix</keyword>
<proteinExistence type="predicted"/>
<name>A0A812CLS9_ACAPH</name>
<feature type="transmembrane region" description="Helical" evidence="1">
    <location>
        <begin position="71"/>
        <end position="92"/>
    </location>
</feature>
<dbReference type="AlphaFoldDB" id="A0A812CLS9"/>
<accession>A0A812CLS9</accession>
<evidence type="ECO:0000313" key="2">
    <source>
        <dbReference type="EMBL" id="CAE1272966.1"/>
    </source>
</evidence>
<evidence type="ECO:0000313" key="3">
    <source>
        <dbReference type="Proteomes" id="UP000597762"/>
    </source>
</evidence>
<feature type="transmembrane region" description="Helical" evidence="1">
    <location>
        <begin position="20"/>
        <end position="37"/>
    </location>
</feature>
<keyword evidence="3" id="KW-1185">Reference proteome</keyword>
<feature type="transmembrane region" description="Helical" evidence="1">
    <location>
        <begin position="43"/>
        <end position="64"/>
    </location>
</feature>
<sequence length="244" mass="27590">MFGFLDTSCRPDNDVLRHFYSLHLTFFLCLTATIPLFHSLLFFLFLSISLTLSPSLSLLISLYLSSTPSHFFLYLSILLPLFHSLFLSPSFYSIPFHFFSILSSFSLTLLPFHFYSLSFTSYFSLSHSPTISLFISLPHHHHHSLLLPATFSLSLPLSPFFTLSFTPYFSLSPSLSFTESLPLTDSFSLSFTPLLLEFALKGLGRSLKEVCTCVKPGGKRNLVYSQSLKALELLWLSTDLPVKV</sequence>
<reference evidence="2" key="1">
    <citation type="submission" date="2021-01" db="EMBL/GenBank/DDBJ databases">
        <authorList>
            <person name="Li R."/>
            <person name="Bekaert M."/>
        </authorList>
    </citation>
    <scope>NUCLEOTIDE SEQUENCE</scope>
    <source>
        <strain evidence="2">Farmed</strain>
    </source>
</reference>